<dbReference type="GO" id="GO:0005509">
    <property type="term" value="F:calcium ion binding"/>
    <property type="evidence" value="ECO:0007669"/>
    <property type="project" value="InterPro"/>
</dbReference>
<dbReference type="SUPFAM" id="SSF47473">
    <property type="entry name" value="EF-hand"/>
    <property type="match status" value="1"/>
</dbReference>
<evidence type="ECO:0000256" key="8">
    <source>
        <dbReference type="SAM" id="Phobius"/>
    </source>
</evidence>
<evidence type="ECO:0000259" key="9">
    <source>
        <dbReference type="PROSITE" id="PS50222"/>
    </source>
</evidence>
<feature type="compositionally biased region" description="Polar residues" evidence="7">
    <location>
        <begin position="1499"/>
        <end position="1513"/>
    </location>
</feature>
<dbReference type="Gene3D" id="3.90.70.80">
    <property type="match status" value="1"/>
</dbReference>
<feature type="region of interest" description="Disordered" evidence="7">
    <location>
        <begin position="1463"/>
        <end position="1518"/>
    </location>
</feature>
<dbReference type="SUPFAM" id="SSF81324">
    <property type="entry name" value="Voltage-gated potassium channels"/>
    <property type="match status" value="1"/>
</dbReference>
<dbReference type="InterPro" id="IPR000477">
    <property type="entry name" value="RT_dom"/>
</dbReference>
<dbReference type="InterPro" id="IPR002048">
    <property type="entry name" value="EF_hand_dom"/>
</dbReference>
<feature type="domain" description="OTU" evidence="10">
    <location>
        <begin position="1021"/>
        <end position="1173"/>
    </location>
</feature>
<dbReference type="Proteomes" id="UP000186817">
    <property type="component" value="Unassembled WGS sequence"/>
</dbReference>
<evidence type="ECO:0000313" key="12">
    <source>
        <dbReference type="Proteomes" id="UP000186817"/>
    </source>
</evidence>
<feature type="compositionally biased region" description="Basic and acidic residues" evidence="7">
    <location>
        <begin position="989"/>
        <end position="1001"/>
    </location>
</feature>
<reference evidence="11 12" key="1">
    <citation type="submission" date="2016-02" db="EMBL/GenBank/DDBJ databases">
        <title>Genome analysis of coral dinoflagellate symbionts highlights evolutionary adaptations to a symbiotic lifestyle.</title>
        <authorList>
            <person name="Aranda M."/>
            <person name="Li Y."/>
            <person name="Liew Y.J."/>
            <person name="Baumgarten S."/>
            <person name="Simakov O."/>
            <person name="Wilson M."/>
            <person name="Piel J."/>
            <person name="Ashoor H."/>
            <person name="Bougouffa S."/>
            <person name="Bajic V.B."/>
            <person name="Ryu T."/>
            <person name="Ravasi T."/>
            <person name="Bayer T."/>
            <person name="Micklem G."/>
            <person name="Kim H."/>
            <person name="Bhak J."/>
            <person name="Lajeunesse T.C."/>
            <person name="Voolstra C.R."/>
        </authorList>
    </citation>
    <scope>NUCLEOTIDE SEQUENCE [LARGE SCALE GENOMIC DNA]</scope>
    <source>
        <strain evidence="11 12">CCMP2467</strain>
    </source>
</reference>
<feature type="domain" description="EF-hand" evidence="9">
    <location>
        <begin position="2676"/>
        <end position="2711"/>
    </location>
</feature>
<feature type="region of interest" description="Disordered" evidence="7">
    <location>
        <begin position="327"/>
        <end position="350"/>
    </location>
</feature>
<dbReference type="InterPro" id="IPR003323">
    <property type="entry name" value="OTU_dom"/>
</dbReference>
<dbReference type="Gene3D" id="3.60.10.10">
    <property type="entry name" value="Endonuclease/exonuclease/phosphatase"/>
    <property type="match status" value="1"/>
</dbReference>
<dbReference type="PROSITE" id="PS50802">
    <property type="entry name" value="OTU"/>
    <property type="match status" value="1"/>
</dbReference>
<dbReference type="GO" id="GO:0001518">
    <property type="term" value="C:voltage-gated sodium channel complex"/>
    <property type="evidence" value="ECO:0007669"/>
    <property type="project" value="TreeGrafter"/>
</dbReference>
<dbReference type="InterPro" id="IPR018247">
    <property type="entry name" value="EF_Hand_1_Ca_BS"/>
</dbReference>
<feature type="transmembrane region" description="Helical" evidence="8">
    <location>
        <begin position="2629"/>
        <end position="2652"/>
    </location>
</feature>
<evidence type="ECO:0000256" key="7">
    <source>
        <dbReference type="SAM" id="MobiDB-lite"/>
    </source>
</evidence>
<keyword evidence="6" id="KW-0175">Coiled coil</keyword>
<feature type="region of interest" description="Disordered" evidence="7">
    <location>
        <begin position="969"/>
        <end position="1013"/>
    </location>
</feature>
<keyword evidence="12" id="KW-1185">Reference proteome</keyword>
<comment type="caution">
    <text evidence="11">The sequence shown here is derived from an EMBL/GenBank/DDBJ whole genome shotgun (WGS) entry which is preliminary data.</text>
</comment>
<dbReference type="GO" id="GO:0005248">
    <property type="term" value="F:voltage-gated sodium channel activity"/>
    <property type="evidence" value="ECO:0007669"/>
    <property type="project" value="TreeGrafter"/>
</dbReference>
<feature type="coiled-coil region" evidence="6">
    <location>
        <begin position="36"/>
        <end position="96"/>
    </location>
</feature>
<comment type="subcellular location">
    <subcellularLocation>
        <location evidence="1">Membrane</location>
        <topology evidence="1">Multi-pass membrane protein</topology>
    </subcellularLocation>
</comment>
<feature type="region of interest" description="Disordered" evidence="7">
    <location>
        <begin position="2846"/>
        <end position="2873"/>
    </location>
</feature>
<feature type="transmembrane region" description="Helical" evidence="8">
    <location>
        <begin position="104"/>
        <end position="125"/>
    </location>
</feature>
<dbReference type="PANTHER" id="PTHR10037">
    <property type="entry name" value="VOLTAGE-GATED CATION CHANNEL CALCIUM AND SODIUM"/>
    <property type="match status" value="1"/>
</dbReference>
<dbReference type="SUPFAM" id="SSF56219">
    <property type="entry name" value="DNase I-like"/>
    <property type="match status" value="1"/>
</dbReference>
<feature type="transmembrane region" description="Helical" evidence="8">
    <location>
        <begin position="461"/>
        <end position="480"/>
    </location>
</feature>
<evidence type="ECO:0000256" key="1">
    <source>
        <dbReference type="ARBA" id="ARBA00004141"/>
    </source>
</evidence>
<feature type="transmembrane region" description="Helical" evidence="8">
    <location>
        <begin position="145"/>
        <end position="163"/>
    </location>
</feature>
<dbReference type="SMART" id="SM00054">
    <property type="entry name" value="EFh"/>
    <property type="match status" value="2"/>
</dbReference>
<evidence type="ECO:0000256" key="3">
    <source>
        <dbReference type="ARBA" id="ARBA00022837"/>
    </source>
</evidence>
<dbReference type="PANTHER" id="PTHR10037:SF62">
    <property type="entry name" value="SODIUM CHANNEL PROTEIN 60E"/>
    <property type="match status" value="1"/>
</dbReference>
<dbReference type="InterPro" id="IPR043203">
    <property type="entry name" value="VGCC_Ca_Na"/>
</dbReference>
<dbReference type="CDD" id="cd00051">
    <property type="entry name" value="EFh"/>
    <property type="match status" value="1"/>
</dbReference>
<dbReference type="Pfam" id="PF03372">
    <property type="entry name" value="Exo_endo_phos"/>
    <property type="match status" value="1"/>
</dbReference>
<dbReference type="InterPro" id="IPR027359">
    <property type="entry name" value="Volt_channel_dom_sf"/>
</dbReference>
<dbReference type="GO" id="GO:0003824">
    <property type="term" value="F:catalytic activity"/>
    <property type="evidence" value="ECO:0007669"/>
    <property type="project" value="InterPro"/>
</dbReference>
<evidence type="ECO:0000256" key="6">
    <source>
        <dbReference type="SAM" id="Coils"/>
    </source>
</evidence>
<dbReference type="InterPro" id="IPR005135">
    <property type="entry name" value="Endo/exonuclease/phosphatase"/>
</dbReference>
<keyword evidence="2 8" id="KW-0812">Transmembrane</keyword>
<feature type="compositionally biased region" description="Acidic residues" evidence="7">
    <location>
        <begin position="969"/>
        <end position="979"/>
    </location>
</feature>
<feature type="domain" description="EF-hand" evidence="9">
    <location>
        <begin position="2720"/>
        <end position="2755"/>
    </location>
</feature>
<dbReference type="Gene3D" id="1.10.287.70">
    <property type="match status" value="1"/>
</dbReference>
<dbReference type="PROSITE" id="PS50222">
    <property type="entry name" value="EF_HAND_2"/>
    <property type="match status" value="2"/>
</dbReference>
<keyword evidence="5 8" id="KW-0472">Membrane</keyword>
<sequence>MSGQTVTTLEGAGFLHQLPPHDFNLRWELVSFASSINEIEQTLELFRTKIAELEGTWTEQDAYWDVSAISMIREAMESLNDRIALAKEDAKAVNHMETMLERKLTVLVIVWNCALFLAVSCWVFQSENGYQAQTRYTEIMRCAMVFEPFVAAWNIVVAPEVWIRKAQKCWDSAGRFLKAKVRKLMLSIRMSFPVYQFRESRALWLPNAQSLSRLLDWKLRRVWGDLKVVRELKLVCGRASCISSWACEVRSLLKEFVALEQAAKGLEFNQWPSALSAMVAQQLSALDKFQVELMHSQKAADAEAEAAEAEAFEADAEQMLAPFSPVARAPGGSGMDRDSDAGGDPPRQKRSSISLVGKFIKSYSVSEGQSHQEHRRSSRAINKSKKFLRKVFSSYRFGNFMLMVVLVDAYCTCRDIDARATGVEADAVFTFLSDFCLVLYSLELCGLLFVRGREILKDWMIVVDILVVICGYVEFILVQVTPSELVQKMSLLRALRLARIFRLMRLLRKIRALRELYKLVTMMSTCLKTLLWSKWQACHSTVVAHLGPFCTAFWTRTIKFRQFREAARQVHLDMVAQALPDLVDQAICCDGDRSGASTTSFHERHSQAFNHILDLDLRGGGGRGKGKEPDNDPSNHDQLFNAIVQVLGKYGVSSWEERKKSRAKSEQKQQKSFLEALQQSLDRYRRKPHDRLLQSITSIVQAAQAGKLSMESPPAEAETSSADKGKGKNKGKGANDNIANTAAQQKDKSKGKGKSKVVKKKKVLSLQPSSWGPKAIMTDDSLRQALVKDIPELPQNPVTQSTQKPTELQLHVFRITVPSIFLDNARWLHICTSPQKALHALIDPLELHSSYGWKKTTVGTAEKQERGLFVKAPPCVQNGRSIELQEALLGAGWTEIQVLYPPRGKQPWLIKAKPPPNSEGEILGVATGDFTLYLSRVPPRAPHVVGIKPVHITRKAQPAHEVNLNTEAEDLETELEDPPSADANMTGEAAKDPAKKRDPPEKQSPLKKKHKESAPNFLQGYELKDCCGDGACGYNSLAFAYWLSNNADKPHPSNEEIKTMGRTLRQQIHQHICKHQGKYSATFATDARWTKETEGREVPTTFDSWLLALLRPQRWICQTTLQAAANRLGVHITVLINNQNDTRAVHIPCQQLNFATTVVIYLKDKHYQAVLPTRKAWPLEWTSQRLHGLVAVGDPLFFFTTGAFDSSYLDARAVTDFFEKKAQCSMAPGCYPEGHSMHFYFFFLQEIFGKRGQGCTEDIPFEDRGTRINRTEIVEASFDVPEGERDWECPFRHEYLPQFGNYHQKQKNVRHHYDTKHPRRNTSPGAIQKALAKSVKKDPSRFPKKKSGYMQAAAKRRAKERDLGLNGHKLIAFQPVWSEWPRPKKGKPQKGQLFTCQKCWGIANYNKHMWKPCTGSRGEASRQAVNRWAGICAGPSGDNVSTLLACWGTTKAEADMYFNHLEEEGVEPNPGPETPGGADDDDDGGSDDDDPDPSDPSSTASHEQSDQTQSSTARSSVRVSCVNVRDGPGLWRLVKILECDSSFTDVICIQESCIHAEEYNTVANKFSAMGFKAYWAEGSPGKKATGGCVTVVRSTIPHRVVEIFSGGPHQHICIEFKSSWMVCNSYIPPRQHLRYIAHQAFTEILHKIKLSAGGRPWIALGDYNALPQEMEAVFSPHGGTLFYQQCRFQGNRYIDHIWSNEHNFLAEGKVLPYKVSDHKWFSTIRWDAESHRCVRRRGHVWSSPPGVPFATWKEHLAVTWEQCDRSFLESFAAAEANPSQATVDMVWQEWNSYLHNFFSVATSSFSQSLQGSSRTGLAAWSKKAEQAGSKPSKPHLQWIPKLVRRESGNMACRKRCNWLSRAERVLELMNKSSRSHNQDTELQRLMCRIRRRMPSTHEFPVFVRQLAEEIKQTQKQQAQEERETKDLFILRWRHSMQYSVSERCKWLRKSKQCRPYVLHGDRQLDKDQDILNAICEHWQATWRACKHAPVQPKIQVVLNNLPEQVPLSGRPDLEDFSTALKELGGSSGPDDWQLEELRCLPPGAIPLFSRLTCTWEASGCTPGTLKYSRQVNLAKPHKIVNGCTKSSDLRPINVYSLWYRWWSGSWAKSKLLRSWRQRVFPAEITGGLNSPGSEHLAAKLQDALVQHGYLATLDYSLAFDHVVPAAVSLGMERLGLPKALSSVLLDQWTHQKRILQWNCSTFSRLLCADMSVPQGDASSPLALNILMFAGFNYVKRHCAASPTQRLHVVYMDDRSWTSSSARLLLSTLLTWHSFSARAGLRENETKTQITYANPDRKQDLLIEIGEDETLLEALTPSAVVLGCGTSCEEQRQPNDKELQRIQDAQHTCKRIRLLPLAHTEKLFTARLTAVSKAAFGWVAATPSEALSKAFDTAVRATSDAFREGSKHLHNVLLGVTRCLSPVVGVKQVLLWCKSLAQEQWDDTRRRVSTLQRLAQDFLHQVGWVFTRGKWAHRSLAFSGRLKMVPVRMSLLTSLAARCAIMIKLTKGIFRRKDTKALEGMALTVECTARCPWVVDYSGWPGEFAANSLVQFLFCFIVMTVWAMLIVEVVNPIVVEMDSDGVFDDCSNAFCRVSTSSVLHANLLLFQTVIAGDGWGEMATPIILRHPETAIIFMGSLLTLVFGVLNLIVAVVVDTFAEARQHDILNLAEELEDDLEKDTKFLQKLFQRIDRDGSGRVTLDELIEGARKDPEFQSRLRVMDIDEVDLEQLFQMIDVNGSGSIEASDFIWPLSRWVHDSKTAPRFIKYNMLRTMEMQEELYALSEVKFQQLKEQIDHLTLTLKGRSAGNNFEDLSVLTPPDSARDSSSPAIRIPIPFEDIGGADAPIHEEEEQPAPPLPLPEERGPPEPPKSAQKVALTQGVFNSSVKEVEVLLLASEARLKRSMAKIESAISELPHTPQPPQPQLLQPNAGTASYELQAGWTRSMQRPAQAHKPHMKPTDALKHSDAFRSMYMGHAAKSSGNRRSLLAEDTAEEVARAHLRTFSQPAESLVMKQLSARPKKLRASLA</sequence>
<feature type="transmembrane region" description="Helical" evidence="8">
    <location>
        <begin position="387"/>
        <end position="407"/>
    </location>
</feature>
<evidence type="ECO:0000259" key="10">
    <source>
        <dbReference type="PROSITE" id="PS50802"/>
    </source>
</evidence>
<dbReference type="InterPro" id="IPR005821">
    <property type="entry name" value="Ion_trans_dom"/>
</dbReference>
<dbReference type="InterPro" id="IPR036691">
    <property type="entry name" value="Endo/exonu/phosph_ase_sf"/>
</dbReference>
<feature type="compositionally biased region" description="Acidic residues" evidence="7">
    <location>
        <begin position="1478"/>
        <end position="1493"/>
    </location>
</feature>
<evidence type="ECO:0000256" key="4">
    <source>
        <dbReference type="ARBA" id="ARBA00022989"/>
    </source>
</evidence>
<dbReference type="InterPro" id="IPR011992">
    <property type="entry name" value="EF-hand-dom_pair"/>
</dbReference>
<protein>
    <submittedName>
        <fullName evidence="11">Uncharacterized protein</fullName>
    </submittedName>
</protein>
<dbReference type="Gene3D" id="1.10.238.10">
    <property type="entry name" value="EF-hand"/>
    <property type="match status" value="1"/>
</dbReference>
<evidence type="ECO:0000313" key="11">
    <source>
        <dbReference type="EMBL" id="OLQ02292.1"/>
    </source>
</evidence>
<feature type="region of interest" description="Disordered" evidence="7">
    <location>
        <begin position="704"/>
        <end position="759"/>
    </location>
</feature>
<feature type="transmembrane region" description="Helical" evidence="8">
    <location>
        <begin position="2548"/>
        <end position="2569"/>
    </location>
</feature>
<dbReference type="PROSITE" id="PS00018">
    <property type="entry name" value="EF_HAND_1"/>
    <property type="match status" value="2"/>
</dbReference>
<name>A0A1Q9E4D4_SYMMI</name>
<organism evidence="11 12">
    <name type="scientific">Symbiodinium microadriaticum</name>
    <name type="common">Dinoflagellate</name>
    <name type="synonym">Zooxanthella microadriatica</name>
    <dbReference type="NCBI Taxonomy" id="2951"/>
    <lineage>
        <taxon>Eukaryota</taxon>
        <taxon>Sar</taxon>
        <taxon>Alveolata</taxon>
        <taxon>Dinophyceae</taxon>
        <taxon>Suessiales</taxon>
        <taxon>Symbiodiniaceae</taxon>
        <taxon>Symbiodinium</taxon>
    </lineage>
</organism>
<proteinExistence type="predicted"/>
<dbReference type="EMBL" id="LSRX01000267">
    <property type="protein sequence ID" value="OLQ02292.1"/>
    <property type="molecule type" value="Genomic_DNA"/>
</dbReference>
<keyword evidence="4 8" id="KW-1133">Transmembrane helix</keyword>
<dbReference type="Gene3D" id="1.20.120.350">
    <property type="entry name" value="Voltage-gated potassium channels. Chain C"/>
    <property type="match status" value="1"/>
</dbReference>
<dbReference type="SUPFAM" id="SSF54001">
    <property type="entry name" value="Cysteine proteinases"/>
    <property type="match status" value="1"/>
</dbReference>
<evidence type="ECO:0000256" key="2">
    <source>
        <dbReference type="ARBA" id="ARBA00022692"/>
    </source>
</evidence>
<dbReference type="OrthoDB" id="408245at2759"/>
<evidence type="ECO:0000256" key="5">
    <source>
        <dbReference type="ARBA" id="ARBA00023136"/>
    </source>
</evidence>
<dbReference type="CDD" id="cd22744">
    <property type="entry name" value="OTU"/>
    <property type="match status" value="1"/>
</dbReference>
<feature type="transmembrane region" description="Helical" evidence="8">
    <location>
        <begin position="427"/>
        <end position="449"/>
    </location>
</feature>
<accession>A0A1Q9E4D4</accession>
<dbReference type="Pfam" id="PF13499">
    <property type="entry name" value="EF-hand_7"/>
    <property type="match status" value="1"/>
</dbReference>
<keyword evidence="3" id="KW-0106">Calcium</keyword>
<gene>
    <name evidence="11" type="ORF">AK812_SmicGene14875</name>
</gene>
<dbReference type="Pfam" id="PF00520">
    <property type="entry name" value="Ion_trans"/>
    <property type="match status" value="2"/>
</dbReference>
<dbReference type="InterPro" id="IPR038765">
    <property type="entry name" value="Papain-like_cys_pep_sf"/>
</dbReference>
<dbReference type="Pfam" id="PF00078">
    <property type="entry name" value="RVT_1"/>
    <property type="match status" value="1"/>
</dbReference>